<evidence type="ECO:0008006" key="4">
    <source>
        <dbReference type="Google" id="ProtNLM"/>
    </source>
</evidence>
<proteinExistence type="predicted"/>
<feature type="compositionally biased region" description="Basic and acidic residues" evidence="1">
    <location>
        <begin position="876"/>
        <end position="890"/>
    </location>
</feature>
<feature type="region of interest" description="Disordered" evidence="1">
    <location>
        <begin position="1089"/>
        <end position="1118"/>
    </location>
</feature>
<feature type="compositionally biased region" description="Polar residues" evidence="1">
    <location>
        <begin position="965"/>
        <end position="975"/>
    </location>
</feature>
<keyword evidence="3" id="KW-1185">Reference proteome</keyword>
<reference evidence="2 3" key="1">
    <citation type="journal article" date="2011" name="J. Gen. Appl. Microbiol.">
        <title>Draft genome sequencing of the enigmatic yeast Saitoella complicata.</title>
        <authorList>
            <person name="Nishida H."/>
            <person name="Hamamoto M."/>
            <person name="Sugiyama J."/>
        </authorList>
    </citation>
    <scope>NUCLEOTIDE SEQUENCE [LARGE SCALE GENOMIC DNA]</scope>
    <source>
        <strain evidence="2 3">NRRL Y-17804</strain>
    </source>
</reference>
<dbReference type="STRING" id="698492.A0A0E9NNH3"/>
<organism evidence="2 3">
    <name type="scientific">Saitoella complicata (strain BCRC 22490 / CBS 7301 / JCM 7358 / NBRC 10748 / NRRL Y-17804)</name>
    <dbReference type="NCBI Taxonomy" id="698492"/>
    <lineage>
        <taxon>Eukaryota</taxon>
        <taxon>Fungi</taxon>
        <taxon>Dikarya</taxon>
        <taxon>Ascomycota</taxon>
        <taxon>Taphrinomycotina</taxon>
        <taxon>Taphrinomycotina incertae sedis</taxon>
        <taxon>Saitoella</taxon>
    </lineage>
</organism>
<feature type="region of interest" description="Disordered" evidence="1">
    <location>
        <begin position="702"/>
        <end position="826"/>
    </location>
</feature>
<dbReference type="AlphaFoldDB" id="A0A0E9NNH3"/>
<protein>
    <recommendedName>
        <fullName evidence="4">Eisosome protein 1</fullName>
    </recommendedName>
</protein>
<feature type="compositionally biased region" description="Basic and acidic residues" evidence="1">
    <location>
        <begin position="795"/>
        <end position="804"/>
    </location>
</feature>
<dbReference type="Pfam" id="PF12757">
    <property type="entry name" value="Eisosome1"/>
    <property type="match status" value="1"/>
</dbReference>
<feature type="region of interest" description="Disordered" evidence="1">
    <location>
        <begin position="1"/>
        <end position="127"/>
    </location>
</feature>
<reference evidence="2 3" key="2">
    <citation type="journal article" date="2014" name="J. Gen. Appl. Microbiol.">
        <title>The early diverging ascomycetous budding yeast Saitoella complicata has three histone deacetylases belonging to the Clr6, Hos2, and Rpd3 lineages.</title>
        <authorList>
            <person name="Nishida H."/>
            <person name="Matsumoto T."/>
            <person name="Kondo S."/>
            <person name="Hamamoto M."/>
            <person name="Yoshikawa H."/>
        </authorList>
    </citation>
    <scope>NUCLEOTIDE SEQUENCE [LARGE SCALE GENOMIC DNA]</scope>
    <source>
        <strain evidence="2 3">NRRL Y-17804</strain>
    </source>
</reference>
<feature type="compositionally biased region" description="Basic and acidic residues" evidence="1">
    <location>
        <begin position="944"/>
        <end position="964"/>
    </location>
</feature>
<feature type="compositionally biased region" description="Low complexity" evidence="1">
    <location>
        <begin position="907"/>
        <end position="920"/>
    </location>
</feature>
<feature type="compositionally biased region" description="Low complexity" evidence="1">
    <location>
        <begin position="1092"/>
        <end position="1108"/>
    </location>
</feature>
<dbReference type="Proteomes" id="UP000033140">
    <property type="component" value="Unassembled WGS sequence"/>
</dbReference>
<comment type="caution">
    <text evidence="2">The sequence shown here is derived from an EMBL/GenBank/DDBJ whole genome shotgun (WGS) entry which is preliminary data.</text>
</comment>
<evidence type="ECO:0000313" key="2">
    <source>
        <dbReference type="EMBL" id="GAO51412.1"/>
    </source>
</evidence>
<accession>A0A0E9NNH3</accession>
<dbReference type="EMBL" id="BACD03000045">
    <property type="protein sequence ID" value="GAO51412.1"/>
    <property type="molecule type" value="Genomic_DNA"/>
</dbReference>
<gene>
    <name evidence="2" type="ORF">G7K_5514-t1</name>
</gene>
<feature type="compositionally biased region" description="Basic and acidic residues" evidence="1">
    <location>
        <begin position="707"/>
        <end position="736"/>
    </location>
</feature>
<feature type="compositionally biased region" description="Acidic residues" evidence="1">
    <location>
        <begin position="976"/>
        <end position="989"/>
    </location>
</feature>
<sequence>MTLLSALGITHEDPPKDNENNNNNTVNDSMTSTEIYDQDTHSFKDQEFADAVQSPAPQAVEQNPLDVGEQALTGESAAAAMNKQPAEIEASENRKVDPSTASTAAWIQSQESQNTTPKRTPSKRVSFIPNEKVLITKEDEMSGAAAGHAFETKSLGPVLTPAKTTASAAGAAGQAFATAAASPTTTIVRSTSRGAGIAASRAAATPLFEAVDNPNRHFVEIPAGAGASAAFAALGHPGSVYSQDVGSTPNAAAKAATLGWNVKPPEKFEHQTAAAAGKAATLGWKVEAPEGYHRETAAAAGKAATLGWKVEAPEGYHHETASAAGKAATLGWNIEAPQALEHHTAAEAGKAAILGWDNTKVPETYVPAKDAASGAAASLGWDQTKIPQTYVPAHDAASGAAASLGWERTKIPQTYQPHAESASGAAASLAHAEQKTVGYQVPALSAQGAGAAATQAHRDARTVEVFEPSDLNRSRSLAAAGAATMLKKSEVAKRESWRVDFTRAASTAHARKPAPAPPSPTAPAVNAERVLAQARLNAKKDLEQRKMEPKSDLVRRASNASDWSFAPSVQEESSYYEGRAGHGPGARGARAALNRQGTQASVMTTGGGGVNSSQAAAAVMRSQTERKNQRLITEEKRREDAKARVASEMEFFRRRMAELEEARTHKRDTVDLGFGKTMTRAEIEAIAARRLRPALNDIDRAAQAARRQKEEDETLKREKKEREVWEREQRAIEKSVGKHQAAVRRSEDRRRANEPVTYTAAPASASASSGSGSGARGEVVAPASPGVQRSTSRRVTPELERVGVSDDQASMKTETTQQHMVKQGVTPGSYFSKKLSWLSKRRREASQTQQQAPAVAAHETIAEEAPATPIVEEGEPEGRVDHVDVDRESAVVEGEAEDMEHERERAVSFSSDSSVASASSYRRLPPREGLRPVRGMDIPEPEGDEKPASVRTLDHESGIIDRQGRPTTGTATASSEDNEEWHEAGEDDLIGLSPPTAAHQKRFGAPLELNVPLTYGGSTSSIPAQTSTSAPHLQAKNLSQTSLQVPKEIGLSAVGGTSPTIERTEDELVKPGMSARMLSDISLQRPTQYATAVESQSSSVPSSQALPLEKGQGQSQQDFTLAESLPTRVTSRHFFSPGAQKGDEDAIVDPETVEPAAEDSEEINRMMGQVNLDREARKLRSSFKEEF</sequence>
<feature type="compositionally biased region" description="Basic and acidic residues" evidence="1">
    <location>
        <begin position="10"/>
        <end position="19"/>
    </location>
</feature>
<feature type="region of interest" description="Disordered" evidence="1">
    <location>
        <begin position="841"/>
        <end position="1041"/>
    </location>
</feature>
<feature type="compositionally biased region" description="Basic and acidic residues" evidence="1">
    <location>
        <begin position="38"/>
        <end position="47"/>
    </location>
</feature>
<name>A0A0E9NNH3_SAICN</name>
<feature type="compositionally biased region" description="Polar residues" evidence="1">
    <location>
        <begin position="99"/>
        <end position="119"/>
    </location>
</feature>
<evidence type="ECO:0000256" key="1">
    <source>
        <dbReference type="SAM" id="MobiDB-lite"/>
    </source>
</evidence>
<reference evidence="2 3" key="3">
    <citation type="journal article" date="2015" name="Genome Announc.">
        <title>Draft Genome Sequence of the Archiascomycetous Yeast Saitoella complicata.</title>
        <authorList>
            <person name="Yamauchi K."/>
            <person name="Kondo S."/>
            <person name="Hamamoto M."/>
            <person name="Takahashi Y."/>
            <person name="Ogura Y."/>
            <person name="Hayashi T."/>
            <person name="Nishida H."/>
        </authorList>
    </citation>
    <scope>NUCLEOTIDE SEQUENCE [LARGE SCALE GENOMIC DNA]</scope>
    <source>
        <strain evidence="2 3">NRRL Y-17804</strain>
    </source>
</reference>
<feature type="compositionally biased region" description="Basic and acidic residues" evidence="1">
    <location>
        <begin position="744"/>
        <end position="753"/>
    </location>
</feature>
<evidence type="ECO:0000313" key="3">
    <source>
        <dbReference type="Proteomes" id="UP000033140"/>
    </source>
</evidence>
<feature type="compositionally biased region" description="Polar residues" evidence="1">
    <location>
        <begin position="1016"/>
        <end position="1041"/>
    </location>
</feature>
<feature type="compositionally biased region" description="Polar residues" evidence="1">
    <location>
        <begin position="807"/>
        <end position="820"/>
    </location>
</feature>
<dbReference type="InterPro" id="IPR024527">
    <property type="entry name" value="Eisosome1"/>
</dbReference>
<feature type="compositionally biased region" description="Low complexity" evidence="1">
    <location>
        <begin position="760"/>
        <end position="770"/>
    </location>
</feature>